<reference evidence="3 4" key="1">
    <citation type="submission" date="2015-12" db="EMBL/GenBank/DDBJ databases">
        <title>The genome of Folsomia candida.</title>
        <authorList>
            <person name="Faddeeva A."/>
            <person name="Derks M.F."/>
            <person name="Anvar Y."/>
            <person name="Smit S."/>
            <person name="Van Straalen N."/>
            <person name="Roelofs D."/>
        </authorList>
    </citation>
    <scope>NUCLEOTIDE SEQUENCE [LARGE SCALE GENOMIC DNA]</scope>
    <source>
        <strain evidence="3 4">VU population</strain>
        <tissue evidence="3">Whole body</tissue>
    </source>
</reference>
<feature type="region of interest" description="Disordered" evidence="1">
    <location>
        <begin position="169"/>
        <end position="194"/>
    </location>
</feature>
<sequence>MWTFQLFFCIFTVLVTTECSGYKVSGDEPVIQVVGRIHGRKRADERWDDYEGPDAKNETSSVNENLGEDVTQYSMRDTTPPAEFDYSTSPDYGWGSYYGDNVPLIMMDDHPENNAGGNYGYLPGPPPSHFYPKRRPSRRKNLLQLLQTKAGRKFKALSSLLAGLGVTAAPPQMPTTAEPTQPTSSVPPPATPPTTSPAVDLLAQLAPTLTKLVDSVGNAVGGEGSLLALKRDALVARLKYKKALFIGLPESLLLAKLKIPGAIVQGKKTLLGVVGALIPPRPQMIHDDKIPSPDFGQHPMEMSQPPPVPASTTTMQTSGSESTSKATPTTTPLGGSFSKGRLADMISITYDSLKDDSRNGYSVPHHLDSPSSSSMRAARHPIPQHSYYRSQFMKMSSSNGLSRHSKPGHPRFIRY</sequence>
<keyword evidence="2" id="KW-0732">Signal</keyword>
<keyword evidence="4" id="KW-1185">Reference proteome</keyword>
<comment type="caution">
    <text evidence="3">The sequence shown here is derived from an EMBL/GenBank/DDBJ whole genome shotgun (WGS) entry which is preliminary data.</text>
</comment>
<dbReference type="Proteomes" id="UP000198287">
    <property type="component" value="Unassembled WGS sequence"/>
</dbReference>
<feature type="compositionally biased region" description="Pro residues" evidence="1">
    <location>
        <begin position="185"/>
        <end position="194"/>
    </location>
</feature>
<gene>
    <name evidence="3" type="ORF">Fcan01_03613</name>
</gene>
<name>A0A226F887_FOLCA</name>
<dbReference type="AlphaFoldDB" id="A0A226F887"/>
<feature type="region of interest" description="Disordered" evidence="1">
    <location>
        <begin position="42"/>
        <end position="81"/>
    </location>
</feature>
<evidence type="ECO:0000313" key="4">
    <source>
        <dbReference type="Proteomes" id="UP000198287"/>
    </source>
</evidence>
<organism evidence="3 4">
    <name type="scientific">Folsomia candida</name>
    <name type="common">Springtail</name>
    <dbReference type="NCBI Taxonomy" id="158441"/>
    <lineage>
        <taxon>Eukaryota</taxon>
        <taxon>Metazoa</taxon>
        <taxon>Ecdysozoa</taxon>
        <taxon>Arthropoda</taxon>
        <taxon>Hexapoda</taxon>
        <taxon>Collembola</taxon>
        <taxon>Entomobryomorpha</taxon>
        <taxon>Isotomoidea</taxon>
        <taxon>Isotomidae</taxon>
        <taxon>Proisotominae</taxon>
        <taxon>Folsomia</taxon>
    </lineage>
</organism>
<accession>A0A226F887</accession>
<feature type="compositionally biased region" description="Polar residues" evidence="1">
    <location>
        <begin position="310"/>
        <end position="333"/>
    </location>
</feature>
<feature type="chain" id="PRO_5013234456" evidence="2">
    <location>
        <begin position="22"/>
        <end position="415"/>
    </location>
</feature>
<evidence type="ECO:0000256" key="2">
    <source>
        <dbReference type="SAM" id="SignalP"/>
    </source>
</evidence>
<feature type="signal peptide" evidence="2">
    <location>
        <begin position="1"/>
        <end position="21"/>
    </location>
</feature>
<evidence type="ECO:0000313" key="3">
    <source>
        <dbReference type="EMBL" id="OXA65066.1"/>
    </source>
</evidence>
<feature type="region of interest" description="Disordered" evidence="1">
    <location>
        <begin position="294"/>
        <end position="338"/>
    </location>
</feature>
<protein>
    <submittedName>
        <fullName evidence="3">Uncharacterized protein</fullName>
    </submittedName>
</protein>
<proteinExistence type="predicted"/>
<dbReference type="EMBL" id="LNIX01000001">
    <property type="protein sequence ID" value="OXA65066.1"/>
    <property type="molecule type" value="Genomic_DNA"/>
</dbReference>
<evidence type="ECO:0000256" key="1">
    <source>
        <dbReference type="SAM" id="MobiDB-lite"/>
    </source>
</evidence>